<reference evidence="3 4" key="1">
    <citation type="submission" date="2023-12" db="EMBL/GenBank/DDBJ databases">
        <title>Whole-genome sequencing of halo(alkali)philic microorganisms from hypersaline lakes.</title>
        <authorList>
            <person name="Sorokin D.Y."/>
            <person name="Merkel A.Y."/>
            <person name="Messina E."/>
            <person name="Yakimov M."/>
        </authorList>
    </citation>
    <scope>NUCLEOTIDE SEQUENCE [LARGE SCALE GENOMIC DNA]</scope>
    <source>
        <strain evidence="3 4">AB-CW1</strain>
    </source>
</reference>
<dbReference type="AlphaFoldDB" id="A0AAP6JFS0"/>
<dbReference type="Pfam" id="PF01713">
    <property type="entry name" value="Smr"/>
    <property type="match status" value="1"/>
</dbReference>
<dbReference type="Gene3D" id="3.30.1370.110">
    <property type="match status" value="1"/>
</dbReference>
<dbReference type="InterPro" id="IPR002625">
    <property type="entry name" value="Smr_dom"/>
</dbReference>
<comment type="caution">
    <text evidence="3">The sequence shown here is derived from an EMBL/GenBank/DDBJ whole genome shotgun (WGS) entry which is preliminary data.</text>
</comment>
<keyword evidence="4" id="KW-1185">Reference proteome</keyword>
<organism evidence="3 4">
    <name type="scientific">Natronospira elongata</name>
    <dbReference type="NCBI Taxonomy" id="3110268"/>
    <lineage>
        <taxon>Bacteria</taxon>
        <taxon>Pseudomonadati</taxon>
        <taxon>Pseudomonadota</taxon>
        <taxon>Gammaproteobacteria</taxon>
        <taxon>Natronospirales</taxon>
        <taxon>Natronospiraceae</taxon>
        <taxon>Natronospira</taxon>
    </lineage>
</organism>
<dbReference type="RefSeq" id="WP_346052258.1">
    <property type="nucleotide sequence ID" value="NZ_JAYGII010000022.1"/>
</dbReference>
<gene>
    <name evidence="3" type="ORF">VCB98_10150</name>
</gene>
<dbReference type="PROSITE" id="PS50828">
    <property type="entry name" value="SMR"/>
    <property type="match status" value="1"/>
</dbReference>
<dbReference type="PANTHER" id="PTHR35562">
    <property type="entry name" value="DNA ENDONUCLEASE SMRA-RELATED"/>
    <property type="match status" value="1"/>
</dbReference>
<evidence type="ECO:0000313" key="4">
    <source>
        <dbReference type="Proteomes" id="UP001302316"/>
    </source>
</evidence>
<accession>A0AAP6JFS0</accession>
<proteinExistence type="predicted"/>
<evidence type="ECO:0000259" key="2">
    <source>
        <dbReference type="PROSITE" id="PS50828"/>
    </source>
</evidence>
<dbReference type="EMBL" id="JAYGII010000022">
    <property type="protein sequence ID" value="MEA5446180.1"/>
    <property type="molecule type" value="Genomic_DNA"/>
</dbReference>
<dbReference type="Proteomes" id="UP001302316">
    <property type="component" value="Unassembled WGS sequence"/>
</dbReference>
<feature type="region of interest" description="Disordered" evidence="1">
    <location>
        <begin position="27"/>
        <end position="49"/>
    </location>
</feature>
<sequence length="179" mass="20570">MSDRDTVITDEDSELFRQAVGDVRPIRDDSATVQRRRPPARARFRRQDDQAVVRESLEGDWDEPLETGEELRFARPGLNGDVLRRLRRGRIPVRDQLDLHGMNWREAQECLRLFFAECHDMGYGCVRIVHGKGLRSGNRGPVLKTKLNTWLQKRDDILAFCSARPNDGGTGAVYVLLQR</sequence>
<feature type="domain" description="Smr" evidence="2">
    <location>
        <begin position="97"/>
        <end position="178"/>
    </location>
</feature>
<evidence type="ECO:0000256" key="1">
    <source>
        <dbReference type="SAM" id="MobiDB-lite"/>
    </source>
</evidence>
<dbReference type="GO" id="GO:0004520">
    <property type="term" value="F:DNA endonuclease activity"/>
    <property type="evidence" value="ECO:0007669"/>
    <property type="project" value="TreeGrafter"/>
</dbReference>
<dbReference type="InterPro" id="IPR036063">
    <property type="entry name" value="Smr_dom_sf"/>
</dbReference>
<protein>
    <submittedName>
        <fullName evidence="3">Smr/MutS family protein</fullName>
    </submittedName>
</protein>
<evidence type="ECO:0000313" key="3">
    <source>
        <dbReference type="EMBL" id="MEA5446180.1"/>
    </source>
</evidence>
<dbReference type="SUPFAM" id="SSF160443">
    <property type="entry name" value="SMR domain-like"/>
    <property type="match status" value="1"/>
</dbReference>
<feature type="compositionally biased region" description="Basic residues" evidence="1">
    <location>
        <begin position="34"/>
        <end position="44"/>
    </location>
</feature>
<dbReference type="SMART" id="SM00463">
    <property type="entry name" value="SMR"/>
    <property type="match status" value="1"/>
</dbReference>
<dbReference type="PANTHER" id="PTHR35562:SF2">
    <property type="entry name" value="DNA ENDONUCLEASE SMRA-RELATED"/>
    <property type="match status" value="1"/>
</dbReference>
<name>A0AAP6JFS0_9GAMM</name>